<proteinExistence type="predicted"/>
<evidence type="ECO:0000313" key="1">
    <source>
        <dbReference type="EMBL" id="MBB4038087.1"/>
    </source>
</evidence>
<evidence type="ECO:0000313" key="2">
    <source>
        <dbReference type="Proteomes" id="UP000555103"/>
    </source>
</evidence>
<dbReference type="RefSeq" id="WP_183308905.1">
    <property type="nucleotide sequence ID" value="NZ_JACIEP010000022.1"/>
</dbReference>
<organism evidence="1 2">
    <name type="scientific">Dysgonomonas hofstadii</name>
    <dbReference type="NCBI Taxonomy" id="637886"/>
    <lineage>
        <taxon>Bacteria</taxon>
        <taxon>Pseudomonadati</taxon>
        <taxon>Bacteroidota</taxon>
        <taxon>Bacteroidia</taxon>
        <taxon>Bacteroidales</taxon>
        <taxon>Dysgonomonadaceae</taxon>
        <taxon>Dysgonomonas</taxon>
    </lineage>
</organism>
<dbReference type="Proteomes" id="UP000555103">
    <property type="component" value="Unassembled WGS sequence"/>
</dbReference>
<gene>
    <name evidence="1" type="ORF">GGR21_004014</name>
</gene>
<dbReference type="EMBL" id="JACIEP010000022">
    <property type="protein sequence ID" value="MBB4038087.1"/>
    <property type="molecule type" value="Genomic_DNA"/>
</dbReference>
<keyword evidence="2" id="KW-1185">Reference proteome</keyword>
<sequence length="81" mass="9342">MKRLINTQLLCLLKKMDGTFNLGKYDIESAYEDFVHKVTTLCTSEKESIPAYFTIHYTRLELEGFQISLSDKGAGKKMLQF</sequence>
<protein>
    <submittedName>
        <fullName evidence="1">Uncharacterized protein</fullName>
    </submittedName>
</protein>
<accession>A0A840CPR5</accession>
<dbReference type="AlphaFoldDB" id="A0A840CPR5"/>
<name>A0A840CPR5_9BACT</name>
<comment type="caution">
    <text evidence="1">The sequence shown here is derived from an EMBL/GenBank/DDBJ whole genome shotgun (WGS) entry which is preliminary data.</text>
</comment>
<reference evidence="1 2" key="1">
    <citation type="submission" date="2020-08" db="EMBL/GenBank/DDBJ databases">
        <title>Genomic Encyclopedia of Type Strains, Phase IV (KMG-IV): sequencing the most valuable type-strain genomes for metagenomic binning, comparative biology and taxonomic classification.</title>
        <authorList>
            <person name="Goeker M."/>
        </authorList>
    </citation>
    <scope>NUCLEOTIDE SEQUENCE [LARGE SCALE GENOMIC DNA]</scope>
    <source>
        <strain evidence="1 2">DSM 104969</strain>
    </source>
</reference>